<gene>
    <name evidence="1" type="ORF">Scep_029035</name>
</gene>
<protein>
    <recommendedName>
        <fullName evidence="3">Reverse transcriptase domain-containing protein</fullName>
    </recommendedName>
</protein>
<evidence type="ECO:0008006" key="3">
    <source>
        <dbReference type="Google" id="ProtNLM"/>
    </source>
</evidence>
<accession>A0AAP0HIQ6</accession>
<reference evidence="1 2" key="1">
    <citation type="submission" date="2024-01" db="EMBL/GenBank/DDBJ databases">
        <title>Genome assemblies of Stephania.</title>
        <authorList>
            <person name="Yang L."/>
        </authorList>
    </citation>
    <scope>NUCLEOTIDE SEQUENCE [LARGE SCALE GENOMIC DNA]</scope>
    <source>
        <strain evidence="1">JXDWG</strain>
        <tissue evidence="1">Leaf</tissue>
    </source>
</reference>
<dbReference type="EMBL" id="JBBNAG010000012">
    <property type="protein sequence ID" value="KAK9089953.1"/>
    <property type="molecule type" value="Genomic_DNA"/>
</dbReference>
<comment type="caution">
    <text evidence="1">The sequence shown here is derived from an EMBL/GenBank/DDBJ whole genome shotgun (WGS) entry which is preliminary data.</text>
</comment>
<name>A0AAP0HIQ6_9MAGN</name>
<sequence length="72" mass="8275">MSQEMEVMVEPKHKMVLKVDDVPIVCEFPDVFLDDLPGLPQPRVVEFIIELIPGTHPIYSRPYKMSAVRHVS</sequence>
<dbReference type="Proteomes" id="UP001419268">
    <property type="component" value="Unassembled WGS sequence"/>
</dbReference>
<evidence type="ECO:0000313" key="2">
    <source>
        <dbReference type="Proteomes" id="UP001419268"/>
    </source>
</evidence>
<evidence type="ECO:0000313" key="1">
    <source>
        <dbReference type="EMBL" id="KAK9089953.1"/>
    </source>
</evidence>
<organism evidence="1 2">
    <name type="scientific">Stephania cephalantha</name>
    <dbReference type="NCBI Taxonomy" id="152367"/>
    <lineage>
        <taxon>Eukaryota</taxon>
        <taxon>Viridiplantae</taxon>
        <taxon>Streptophyta</taxon>
        <taxon>Embryophyta</taxon>
        <taxon>Tracheophyta</taxon>
        <taxon>Spermatophyta</taxon>
        <taxon>Magnoliopsida</taxon>
        <taxon>Ranunculales</taxon>
        <taxon>Menispermaceae</taxon>
        <taxon>Menispermoideae</taxon>
        <taxon>Cissampelideae</taxon>
        <taxon>Stephania</taxon>
    </lineage>
</organism>
<keyword evidence="2" id="KW-1185">Reference proteome</keyword>
<proteinExistence type="predicted"/>
<dbReference type="AlphaFoldDB" id="A0AAP0HIQ6"/>